<evidence type="ECO:0000256" key="6">
    <source>
        <dbReference type="ARBA" id="ARBA00023277"/>
    </source>
</evidence>
<evidence type="ECO:0000256" key="4">
    <source>
        <dbReference type="ARBA" id="ARBA00022801"/>
    </source>
</evidence>
<dbReference type="CDD" id="cd01637">
    <property type="entry name" value="IMPase_like"/>
    <property type="match status" value="1"/>
</dbReference>
<protein>
    <recommendedName>
        <fullName evidence="2">fructose-bisphosphatase</fullName>
        <ecNumber evidence="2">3.1.3.11</ecNumber>
    </recommendedName>
</protein>
<dbReference type="Pfam" id="PF00459">
    <property type="entry name" value="Inositol_P"/>
    <property type="match status" value="1"/>
</dbReference>
<keyword evidence="5 8" id="KW-0460">Magnesium</keyword>
<evidence type="ECO:0000256" key="7">
    <source>
        <dbReference type="ARBA" id="ARBA00038103"/>
    </source>
</evidence>
<feature type="binding site" evidence="8">
    <location>
        <position position="90"/>
    </location>
    <ligand>
        <name>Mg(2+)</name>
        <dbReference type="ChEBI" id="CHEBI:18420"/>
        <label>2</label>
    </ligand>
</feature>
<proteinExistence type="inferred from homology"/>
<accession>A0ABD5VFE8</accession>
<comment type="caution">
    <text evidence="9">The sequence shown here is derived from an EMBL/GenBank/DDBJ whole genome shotgun (WGS) entry which is preliminary data.</text>
</comment>
<dbReference type="InterPro" id="IPR000760">
    <property type="entry name" value="Inositol_monophosphatase-like"/>
</dbReference>
<evidence type="ECO:0000256" key="3">
    <source>
        <dbReference type="ARBA" id="ARBA00022723"/>
    </source>
</evidence>
<keyword evidence="3 8" id="KW-0479">Metal-binding</keyword>
<dbReference type="PRINTS" id="PR00377">
    <property type="entry name" value="IMPHPHTASES"/>
</dbReference>
<evidence type="ECO:0000256" key="1">
    <source>
        <dbReference type="ARBA" id="ARBA00001273"/>
    </source>
</evidence>
<comment type="catalytic activity">
    <reaction evidence="1">
        <text>beta-D-fructose 1,6-bisphosphate + H2O = beta-D-fructose 6-phosphate + phosphate</text>
        <dbReference type="Rhea" id="RHEA:11064"/>
        <dbReference type="ChEBI" id="CHEBI:15377"/>
        <dbReference type="ChEBI" id="CHEBI:32966"/>
        <dbReference type="ChEBI" id="CHEBI:43474"/>
        <dbReference type="ChEBI" id="CHEBI:57634"/>
        <dbReference type="EC" id="3.1.3.11"/>
    </reaction>
</comment>
<dbReference type="PROSITE" id="PS00629">
    <property type="entry name" value="IMP_1"/>
    <property type="match status" value="1"/>
</dbReference>
<sequence length="273" mass="28692">MTEDARVRADVALAAARAGAAVAESRFRTGIDVETKDGKTDVVTQADRDAQTAVVDAIRDEFDADAIVGEEDDELKSVPEEGPAWVVDPIDGTNNYVSGMRFWATSVAAVVDGEPVAAATVAPALGDTYVVGPEGARRNGDAIAVSEEADPERLVAVPTIWWDFDRRDEYAAACTAAVERFGDVRRFGCAQLALASVAEGAVGGTYTNVAANPWDTIAGVQLVREAGGRVTDVYGDRWRHDSRGLVASNGAVHEDVLAAAQAAEAVRSDEDAA</sequence>
<dbReference type="GO" id="GO:0046872">
    <property type="term" value="F:metal ion binding"/>
    <property type="evidence" value="ECO:0007669"/>
    <property type="project" value="UniProtKB-KW"/>
</dbReference>
<dbReference type="PANTHER" id="PTHR20854:SF4">
    <property type="entry name" value="INOSITOL-1-MONOPHOSPHATASE-RELATED"/>
    <property type="match status" value="1"/>
</dbReference>
<evidence type="ECO:0000313" key="10">
    <source>
        <dbReference type="Proteomes" id="UP001596395"/>
    </source>
</evidence>
<name>A0ABD5VFE8_9EURY</name>
<reference evidence="9 10" key="1">
    <citation type="journal article" date="2019" name="Int. J. Syst. Evol. Microbiol.">
        <title>The Global Catalogue of Microorganisms (GCM) 10K type strain sequencing project: providing services to taxonomists for standard genome sequencing and annotation.</title>
        <authorList>
            <consortium name="The Broad Institute Genomics Platform"/>
            <consortium name="The Broad Institute Genome Sequencing Center for Infectious Disease"/>
            <person name="Wu L."/>
            <person name="Ma J."/>
        </authorList>
    </citation>
    <scope>NUCLEOTIDE SEQUENCE [LARGE SCALE GENOMIC DNA]</scope>
    <source>
        <strain evidence="9 10">GX26</strain>
    </source>
</reference>
<dbReference type="Proteomes" id="UP001596395">
    <property type="component" value="Unassembled WGS sequence"/>
</dbReference>
<evidence type="ECO:0000256" key="5">
    <source>
        <dbReference type="ARBA" id="ARBA00022842"/>
    </source>
</evidence>
<keyword evidence="4" id="KW-0378">Hydrolase</keyword>
<gene>
    <name evidence="9" type="ORF">ACFQGB_10120</name>
</gene>
<dbReference type="AlphaFoldDB" id="A0ABD5VFE8"/>
<comment type="cofactor">
    <cofactor evidence="8">
        <name>Mg(2+)</name>
        <dbReference type="ChEBI" id="CHEBI:18420"/>
    </cofactor>
</comment>
<feature type="binding site" evidence="8">
    <location>
        <position position="88"/>
    </location>
    <ligand>
        <name>Mg(2+)</name>
        <dbReference type="ChEBI" id="CHEBI:18420"/>
        <label>1</label>
        <note>catalytic</note>
    </ligand>
</feature>
<evidence type="ECO:0000256" key="8">
    <source>
        <dbReference type="PIRSR" id="PIRSR600760-2"/>
    </source>
</evidence>
<dbReference type="Gene3D" id="3.40.190.80">
    <property type="match status" value="1"/>
</dbReference>
<feature type="binding site" evidence="8">
    <location>
        <position position="215"/>
    </location>
    <ligand>
        <name>Mg(2+)</name>
        <dbReference type="ChEBI" id="CHEBI:18420"/>
        <label>1</label>
        <note>catalytic</note>
    </ligand>
</feature>
<dbReference type="PANTHER" id="PTHR20854">
    <property type="entry name" value="INOSITOL MONOPHOSPHATASE"/>
    <property type="match status" value="1"/>
</dbReference>
<dbReference type="SUPFAM" id="SSF56655">
    <property type="entry name" value="Carbohydrate phosphatase"/>
    <property type="match status" value="1"/>
</dbReference>
<feature type="binding site" evidence="8">
    <location>
        <position position="91"/>
    </location>
    <ligand>
        <name>Mg(2+)</name>
        <dbReference type="ChEBI" id="CHEBI:18420"/>
        <label>1</label>
        <note>catalytic</note>
    </ligand>
</feature>
<dbReference type="RefSeq" id="WP_336350181.1">
    <property type="nucleotide sequence ID" value="NZ_JAZAQL010000002.1"/>
</dbReference>
<evidence type="ECO:0000313" key="9">
    <source>
        <dbReference type="EMBL" id="MFC6953218.1"/>
    </source>
</evidence>
<evidence type="ECO:0000256" key="2">
    <source>
        <dbReference type="ARBA" id="ARBA00013093"/>
    </source>
</evidence>
<organism evidence="9 10">
    <name type="scientific">Halorubellus litoreus</name>
    <dbReference type="NCBI Taxonomy" id="755308"/>
    <lineage>
        <taxon>Archaea</taxon>
        <taxon>Methanobacteriati</taxon>
        <taxon>Methanobacteriota</taxon>
        <taxon>Stenosarchaea group</taxon>
        <taxon>Halobacteria</taxon>
        <taxon>Halobacteriales</taxon>
        <taxon>Halorubellaceae</taxon>
        <taxon>Halorubellus</taxon>
    </lineage>
</organism>
<comment type="similarity">
    <text evidence="7">Belongs to the inositol monophosphatase superfamily. FBPase class 4 family.</text>
</comment>
<keyword evidence="6" id="KW-0119">Carbohydrate metabolism</keyword>
<dbReference type="GO" id="GO:0042132">
    <property type="term" value="F:fructose 1,6-bisphosphate 1-phosphatase activity"/>
    <property type="evidence" value="ECO:0007669"/>
    <property type="project" value="UniProtKB-EC"/>
</dbReference>
<feature type="binding site" evidence="8">
    <location>
        <position position="70"/>
    </location>
    <ligand>
        <name>Mg(2+)</name>
        <dbReference type="ChEBI" id="CHEBI:18420"/>
        <label>1</label>
        <note>catalytic</note>
    </ligand>
</feature>
<dbReference type="Gene3D" id="3.30.540.10">
    <property type="entry name" value="Fructose-1,6-Bisphosphatase, subunit A, domain 1"/>
    <property type="match status" value="1"/>
</dbReference>
<keyword evidence="10" id="KW-1185">Reference proteome</keyword>
<dbReference type="InterPro" id="IPR020583">
    <property type="entry name" value="Inositol_monoP_metal-BS"/>
</dbReference>
<dbReference type="EC" id="3.1.3.11" evidence="2"/>
<dbReference type="EMBL" id="JBHSXN010000002">
    <property type="protein sequence ID" value="MFC6953218.1"/>
    <property type="molecule type" value="Genomic_DNA"/>
</dbReference>